<dbReference type="OrthoDB" id="9771883at2"/>
<keyword evidence="9" id="KW-0576">Peroxisome</keyword>
<evidence type="ECO:0000256" key="8">
    <source>
        <dbReference type="ARBA" id="ARBA00023098"/>
    </source>
</evidence>
<evidence type="ECO:0000256" key="7">
    <source>
        <dbReference type="ARBA" id="ARBA00023027"/>
    </source>
</evidence>
<dbReference type="GO" id="GO:0003857">
    <property type="term" value="F:(3S)-3-hydroxyacyl-CoA dehydrogenase (NAD+) activity"/>
    <property type="evidence" value="ECO:0007669"/>
    <property type="project" value="UniProtKB-EC"/>
</dbReference>
<evidence type="ECO:0000313" key="16">
    <source>
        <dbReference type="EMBL" id="SET78718.1"/>
    </source>
</evidence>
<dbReference type="EMBL" id="FOHO01000010">
    <property type="protein sequence ID" value="SET78718.1"/>
    <property type="molecule type" value="Genomic_DNA"/>
</dbReference>
<evidence type="ECO:0000256" key="1">
    <source>
        <dbReference type="ARBA" id="ARBA00004275"/>
    </source>
</evidence>
<keyword evidence="7" id="KW-0520">NAD</keyword>
<dbReference type="GO" id="GO:0016853">
    <property type="term" value="F:isomerase activity"/>
    <property type="evidence" value="ECO:0007669"/>
    <property type="project" value="UniProtKB-KW"/>
</dbReference>
<dbReference type="GO" id="GO:0004300">
    <property type="term" value="F:enoyl-CoA hydratase activity"/>
    <property type="evidence" value="ECO:0007669"/>
    <property type="project" value="UniProtKB-ARBA"/>
</dbReference>
<dbReference type="Gene3D" id="3.90.226.10">
    <property type="entry name" value="2-enoyl-CoA Hydratase, Chain A, domain 1"/>
    <property type="match status" value="1"/>
</dbReference>
<name>A0A1I0H4T7_9RHOB</name>
<dbReference type="SUPFAM" id="SSF48179">
    <property type="entry name" value="6-phosphogluconate dehydrogenase C-terminal domain-like"/>
    <property type="match status" value="2"/>
</dbReference>
<dbReference type="RefSeq" id="WP_090735904.1">
    <property type="nucleotide sequence ID" value="NZ_FOHO01000010.1"/>
</dbReference>
<proteinExistence type="predicted"/>
<keyword evidence="10" id="KW-0413">Isomerase</keyword>
<comment type="subcellular location">
    <subcellularLocation>
        <location evidence="1">Peroxisome</location>
    </subcellularLocation>
</comment>
<dbReference type="GO" id="GO:0006635">
    <property type="term" value="P:fatty acid beta-oxidation"/>
    <property type="evidence" value="ECO:0007669"/>
    <property type="project" value="UniProtKB-UniPathway"/>
</dbReference>
<dbReference type="UniPathway" id="UPA00659"/>
<keyword evidence="11" id="KW-0456">Lyase</keyword>
<dbReference type="AlphaFoldDB" id="A0A1I0H4T7"/>
<evidence type="ECO:0000256" key="11">
    <source>
        <dbReference type="ARBA" id="ARBA00023239"/>
    </source>
</evidence>
<evidence type="ECO:0000256" key="3">
    <source>
        <dbReference type="ARBA" id="ARBA00011245"/>
    </source>
</evidence>
<dbReference type="CDD" id="cd06558">
    <property type="entry name" value="crotonase-like"/>
    <property type="match status" value="1"/>
</dbReference>
<dbReference type="Pfam" id="PF00725">
    <property type="entry name" value="3HCDH"/>
    <property type="match status" value="1"/>
</dbReference>
<dbReference type="SUPFAM" id="SSF51735">
    <property type="entry name" value="NAD(P)-binding Rossmann-fold domains"/>
    <property type="match status" value="1"/>
</dbReference>
<organism evidence="16 17">
    <name type="scientific">Paracoccus homiensis</name>
    <dbReference type="NCBI Taxonomy" id="364199"/>
    <lineage>
        <taxon>Bacteria</taxon>
        <taxon>Pseudomonadati</taxon>
        <taxon>Pseudomonadota</taxon>
        <taxon>Alphaproteobacteria</taxon>
        <taxon>Rhodobacterales</taxon>
        <taxon>Paracoccaceae</taxon>
        <taxon>Paracoccus</taxon>
    </lineage>
</organism>
<evidence type="ECO:0000256" key="10">
    <source>
        <dbReference type="ARBA" id="ARBA00023235"/>
    </source>
</evidence>
<evidence type="ECO:0000259" key="15">
    <source>
        <dbReference type="Pfam" id="PF02737"/>
    </source>
</evidence>
<accession>A0A1I0H4T7</accession>
<dbReference type="InterPro" id="IPR036291">
    <property type="entry name" value="NAD(P)-bd_dom_sf"/>
</dbReference>
<sequence>MQIIQQHMDGDIAVLTVDNPPVNAISAQMRQELWQAVDRLDADPAVRAVLLTCAGRTFIAGADVREFGQPPVEPHLPDLVDRIERAEKPWVAAIHGSALGGGLEIAMGCRFRVAAPDAKLGLPEVNLGIIPGASGTVRTPRLIGAEAAIGLVTSGRPWRAQQALTAGLIDAVVEGDLPEGAVKFARAALSAELPLPVSVRPVAPLDAAVWDRAAAAFAGPGQQAQARAVESLRYATEHPFDSAMRNERRIFVALRDSDQAAALRHVFFAERAAPRPPELKGVTPRGVARVGIVGGGTMGAGIAVACRNAGVPVVMVERDDEAAARGVSNIRAILAGSVKRGKLTEAQMADRLAGVEASADYARLAPCDLVIEAVFEEIGVKQAVFAELARVCRADAVLATNTSYLDPRRIFEGVPGQDRCVGLHFFSPAHIMKLLEIVPTPDTAPDVLATAFALAGRLGKMPVRAGICEGFIGNRIFKRYRAEAEKLLVEGHEVQQVDAAARDFGFRMGPFEAQDLSGLDIAFLQREGLRAEGQDVPDTLSDRLVRAGRKGQKTAGGWYDYAKGDRTPRPSAAAQEVLAPHIAGAGGLSSAQIAARLVDAMADEGRKILAEGIASRASDIDLVEIHGYGFPRWTGGPMFAAARSR</sequence>
<dbReference type="PANTHER" id="PTHR23309">
    <property type="entry name" value="3-HYDROXYACYL-COA DEHYROGENASE"/>
    <property type="match status" value="1"/>
</dbReference>
<feature type="domain" description="3-hydroxyacyl-CoA dehydrogenase NAD binding" evidence="15">
    <location>
        <begin position="290"/>
        <end position="465"/>
    </location>
</feature>
<keyword evidence="6" id="KW-0560">Oxidoreductase</keyword>
<keyword evidence="12" id="KW-0511">Multifunctional enzyme</keyword>
<protein>
    <submittedName>
        <fullName evidence="16">Short chain enoyl-CoA hydratase /3-hydroxyacyl-CoA dehydrogenase</fullName>
    </submittedName>
</protein>
<keyword evidence="4" id="KW-0276">Fatty acid metabolism</keyword>
<evidence type="ECO:0000256" key="2">
    <source>
        <dbReference type="ARBA" id="ARBA00005005"/>
    </source>
</evidence>
<dbReference type="InterPro" id="IPR029045">
    <property type="entry name" value="ClpP/crotonase-like_dom_sf"/>
</dbReference>
<dbReference type="PANTHER" id="PTHR23309:SF49">
    <property type="entry name" value="PEROXISOMAL BIFUNCTIONAL ENZYME"/>
    <property type="match status" value="1"/>
</dbReference>
<dbReference type="Proteomes" id="UP000199180">
    <property type="component" value="Unassembled WGS sequence"/>
</dbReference>
<dbReference type="InterPro" id="IPR006176">
    <property type="entry name" value="3-OHacyl-CoA_DH_NAD-bd"/>
</dbReference>
<dbReference type="Pfam" id="PF02737">
    <property type="entry name" value="3HCDH_N"/>
    <property type="match status" value="1"/>
</dbReference>
<evidence type="ECO:0000313" key="17">
    <source>
        <dbReference type="Proteomes" id="UP000199180"/>
    </source>
</evidence>
<dbReference type="GO" id="GO:0070403">
    <property type="term" value="F:NAD+ binding"/>
    <property type="evidence" value="ECO:0007669"/>
    <property type="project" value="InterPro"/>
</dbReference>
<evidence type="ECO:0000256" key="5">
    <source>
        <dbReference type="ARBA" id="ARBA00022963"/>
    </source>
</evidence>
<dbReference type="InterPro" id="IPR006108">
    <property type="entry name" value="3HC_DH_C"/>
</dbReference>
<evidence type="ECO:0000256" key="12">
    <source>
        <dbReference type="ARBA" id="ARBA00023268"/>
    </source>
</evidence>
<dbReference type="InterPro" id="IPR008927">
    <property type="entry name" value="6-PGluconate_DH-like_C_sf"/>
</dbReference>
<dbReference type="STRING" id="364199.SAMN04489858_11015"/>
<evidence type="ECO:0000256" key="6">
    <source>
        <dbReference type="ARBA" id="ARBA00023002"/>
    </source>
</evidence>
<feature type="domain" description="3-hydroxyacyl-CoA dehydrogenase C-terminal" evidence="14">
    <location>
        <begin position="470"/>
        <end position="561"/>
    </location>
</feature>
<gene>
    <name evidence="16" type="ORF">SAMN04489858_11015</name>
</gene>
<keyword evidence="8" id="KW-0443">Lipid metabolism</keyword>
<evidence type="ECO:0000256" key="4">
    <source>
        <dbReference type="ARBA" id="ARBA00022832"/>
    </source>
</evidence>
<comment type="pathway">
    <text evidence="2">Lipid metabolism; fatty acid beta-oxidation.</text>
</comment>
<evidence type="ECO:0000256" key="13">
    <source>
        <dbReference type="ARBA" id="ARBA00049556"/>
    </source>
</evidence>
<comment type="catalytic activity">
    <reaction evidence="13">
        <text>a (3S)-3-hydroxyacyl-CoA + NAD(+) = a 3-oxoacyl-CoA + NADH + H(+)</text>
        <dbReference type="Rhea" id="RHEA:22432"/>
        <dbReference type="ChEBI" id="CHEBI:15378"/>
        <dbReference type="ChEBI" id="CHEBI:57318"/>
        <dbReference type="ChEBI" id="CHEBI:57540"/>
        <dbReference type="ChEBI" id="CHEBI:57945"/>
        <dbReference type="ChEBI" id="CHEBI:90726"/>
        <dbReference type="EC" id="1.1.1.35"/>
    </reaction>
</comment>
<dbReference type="FunFam" id="3.40.50.720:FF:000009">
    <property type="entry name" value="Fatty oxidation complex, alpha subunit"/>
    <property type="match status" value="1"/>
</dbReference>
<evidence type="ECO:0000256" key="9">
    <source>
        <dbReference type="ARBA" id="ARBA00023140"/>
    </source>
</evidence>
<dbReference type="InterPro" id="IPR001753">
    <property type="entry name" value="Enoyl-CoA_hydra/iso"/>
</dbReference>
<dbReference type="Gene3D" id="1.10.1040.50">
    <property type="match status" value="1"/>
</dbReference>
<dbReference type="SUPFAM" id="SSF52096">
    <property type="entry name" value="ClpP/crotonase"/>
    <property type="match status" value="1"/>
</dbReference>
<reference evidence="16 17" key="1">
    <citation type="submission" date="2016-10" db="EMBL/GenBank/DDBJ databases">
        <authorList>
            <person name="de Groot N.N."/>
        </authorList>
    </citation>
    <scope>NUCLEOTIDE SEQUENCE [LARGE SCALE GENOMIC DNA]</scope>
    <source>
        <strain evidence="16 17">DSM 17862</strain>
    </source>
</reference>
<dbReference type="Pfam" id="PF00378">
    <property type="entry name" value="ECH_1"/>
    <property type="match status" value="1"/>
</dbReference>
<keyword evidence="5" id="KW-0442">Lipid degradation</keyword>
<keyword evidence="17" id="KW-1185">Reference proteome</keyword>
<comment type="subunit">
    <text evidence="3">Monomer.</text>
</comment>
<dbReference type="Gene3D" id="3.40.50.720">
    <property type="entry name" value="NAD(P)-binding Rossmann-like Domain"/>
    <property type="match status" value="1"/>
</dbReference>
<evidence type="ECO:0000259" key="14">
    <source>
        <dbReference type="Pfam" id="PF00725"/>
    </source>
</evidence>